<keyword evidence="2" id="KW-1185">Reference proteome</keyword>
<sequence length="234" mass="26862">MGLQRCQEDIENFDEGEGADLLEECIKQIHLTPEGSHVGYRKIRHLLCTKYGINIHLRTAARLNRSLDPEGVVRQSKRVLKRCVFDVEGPNFIWPADGHDKLKKFGLTIYGFIDAWSCKDGLNKWLTNYNSFKRRYDPKRMLPTGCSANVCYKNPEEYDGEEGLIPVDLSCVDELEHEHYPDAEDLMRTSPGWFSEIMDRLKTEMESDHLFPNWGDDYSALLVAVGSSDWSLVA</sequence>
<dbReference type="EMBL" id="AJIL01000035">
    <property type="protein sequence ID" value="KNF00730.1"/>
    <property type="molecule type" value="Genomic_DNA"/>
</dbReference>
<comment type="caution">
    <text evidence="1">The sequence shown here is derived from an EMBL/GenBank/DDBJ whole genome shotgun (WGS) entry which is preliminary data.</text>
</comment>
<proteinExistence type="predicted"/>
<evidence type="ECO:0000313" key="1">
    <source>
        <dbReference type="EMBL" id="KNF00730.1"/>
    </source>
</evidence>
<dbReference type="AlphaFoldDB" id="A0A0L0VNX0"/>
<dbReference type="Proteomes" id="UP000054564">
    <property type="component" value="Unassembled WGS sequence"/>
</dbReference>
<evidence type="ECO:0000313" key="2">
    <source>
        <dbReference type="Proteomes" id="UP000054564"/>
    </source>
</evidence>
<protein>
    <submittedName>
        <fullName evidence="1">Uncharacterized protein</fullName>
    </submittedName>
</protein>
<dbReference type="STRING" id="1165861.A0A0L0VNX0"/>
<accession>A0A0L0VNX0</accession>
<organism evidence="1 2">
    <name type="scientific">Puccinia striiformis f. sp. tritici PST-78</name>
    <dbReference type="NCBI Taxonomy" id="1165861"/>
    <lineage>
        <taxon>Eukaryota</taxon>
        <taxon>Fungi</taxon>
        <taxon>Dikarya</taxon>
        <taxon>Basidiomycota</taxon>
        <taxon>Pucciniomycotina</taxon>
        <taxon>Pucciniomycetes</taxon>
        <taxon>Pucciniales</taxon>
        <taxon>Pucciniaceae</taxon>
        <taxon>Puccinia</taxon>
    </lineage>
</organism>
<name>A0A0L0VNX0_9BASI</name>
<dbReference type="PANTHER" id="PTHR46177:SF1">
    <property type="entry name" value="INTEGRASE CATALYTIC DOMAIN-CONTAINING PROTEIN"/>
    <property type="match status" value="1"/>
</dbReference>
<gene>
    <name evidence="1" type="ORF">PSTG_06144</name>
</gene>
<dbReference type="PANTHER" id="PTHR46177">
    <property type="entry name" value="INTEGRASE CATALYTIC DOMAIN-CONTAINING PROTEIN"/>
    <property type="match status" value="1"/>
</dbReference>
<reference evidence="2" key="1">
    <citation type="submission" date="2014-03" db="EMBL/GenBank/DDBJ databases">
        <title>The Genome Sequence of Puccinia striiformis f. sp. tritici PST-78.</title>
        <authorList>
            <consortium name="The Broad Institute Genome Sequencing Platform"/>
            <person name="Cuomo C."/>
            <person name="Hulbert S."/>
            <person name="Chen X."/>
            <person name="Walker B."/>
            <person name="Young S.K."/>
            <person name="Zeng Q."/>
            <person name="Gargeya S."/>
            <person name="Fitzgerald M."/>
            <person name="Haas B."/>
            <person name="Abouelleil A."/>
            <person name="Alvarado L."/>
            <person name="Arachchi H.M."/>
            <person name="Berlin A.M."/>
            <person name="Chapman S.B."/>
            <person name="Goldberg J."/>
            <person name="Griggs A."/>
            <person name="Gujja S."/>
            <person name="Hansen M."/>
            <person name="Howarth C."/>
            <person name="Imamovic A."/>
            <person name="Larimer J."/>
            <person name="McCowan C."/>
            <person name="Montmayeur A."/>
            <person name="Murphy C."/>
            <person name="Neiman D."/>
            <person name="Pearson M."/>
            <person name="Priest M."/>
            <person name="Roberts A."/>
            <person name="Saif S."/>
            <person name="Shea T."/>
            <person name="Sisk P."/>
            <person name="Sykes S."/>
            <person name="Wortman J."/>
            <person name="Nusbaum C."/>
            <person name="Birren B."/>
        </authorList>
    </citation>
    <scope>NUCLEOTIDE SEQUENCE [LARGE SCALE GENOMIC DNA]</scope>
    <source>
        <strain evidence="2">race PST-78</strain>
    </source>
</reference>